<evidence type="ECO:0000313" key="3">
    <source>
        <dbReference type="EMBL" id="OAI27032.1"/>
    </source>
</evidence>
<dbReference type="InterPro" id="IPR003423">
    <property type="entry name" value="OMP_efflux"/>
</dbReference>
<evidence type="ECO:0000256" key="2">
    <source>
        <dbReference type="SAM" id="MobiDB-lite"/>
    </source>
</evidence>
<comment type="similarity">
    <text evidence="1">Belongs to the outer membrane factor (OMF) (TC 1.B.17) family.</text>
</comment>
<dbReference type="PANTHER" id="PTHR30203">
    <property type="entry name" value="OUTER MEMBRANE CATION EFFLUX PROTEIN"/>
    <property type="match status" value="1"/>
</dbReference>
<dbReference type="EMBL" id="LUUK01000023">
    <property type="protein sequence ID" value="OAI27032.1"/>
    <property type="molecule type" value="Genomic_DNA"/>
</dbReference>
<dbReference type="SUPFAM" id="SSF56954">
    <property type="entry name" value="Outer membrane efflux proteins (OEP)"/>
    <property type="match status" value="1"/>
</dbReference>
<name>A0A177PAA9_9GAMM</name>
<evidence type="ECO:0000256" key="1">
    <source>
        <dbReference type="ARBA" id="ARBA00007613"/>
    </source>
</evidence>
<sequence>MPNACPALGGLVLLLALGGCAGYFDTAPDRQLAKRVEERLQTDQGLNLPALSAAPPQTVEQALPRFKERLITNLPKAPPKSVQPRPERPAAEPDASRRLSIAAVRGLALENNLDLKIAQIDPKLAQLAVSEEQAKFDDLIFAKAKYGQKNTPAENLDVVTFTPSDADSPLKNETDKLTAIAQRTEGLELEAGVVIPLRTGAKVTISAPFDAKKQYRGVASDQYRNALRFSISQPLLRDAGIANNVAGIRIARYEQQAVDVKTRLQAIRVLAAVERAYWSLYVAWGELDVRRQQYENAAGNLAMVKKRVGEGLTAAVEINRAEIGVAERLETLIVAETTLKTRQRQLKLLLNDANLDLDSPTVLIPETEPTLLEFGFDREQLAARALDGRLELLELELKLAADATKIDYLENQTLPMFMLDYQYAGLGRDTGSINGAFDQTLSGRYSDWSVGLRMEIPLTNELRRARLDKAVQERLQRLTTKQLRELSVRREIYDALDVLGQNWRRILAARQNVLLAGLNYDAELKQFREGLRTMTEVLETLTRLGEAQLREVRAVGDYQVALVDLAFATGTVLGHSRVDFEQAAAR</sequence>
<feature type="region of interest" description="Disordered" evidence="2">
    <location>
        <begin position="74"/>
        <end position="96"/>
    </location>
</feature>
<dbReference type="InterPro" id="IPR010131">
    <property type="entry name" value="MdtP/NodT-like"/>
</dbReference>
<gene>
    <name evidence="3" type="ORF">A1355_01330</name>
</gene>
<protein>
    <submittedName>
        <fullName evidence="3">Transporter</fullName>
    </submittedName>
</protein>
<dbReference type="PANTHER" id="PTHR30203:SF33">
    <property type="entry name" value="BLR4455 PROTEIN"/>
    <property type="match status" value="1"/>
</dbReference>
<proteinExistence type="inferred from homology"/>
<comment type="caution">
    <text evidence="3">The sequence shown here is derived from an EMBL/GenBank/DDBJ whole genome shotgun (WGS) entry which is preliminary data.</text>
</comment>
<dbReference type="AlphaFoldDB" id="A0A177PAA9"/>
<dbReference type="Gene3D" id="1.20.1600.10">
    <property type="entry name" value="Outer membrane efflux proteins (OEP)"/>
    <property type="match status" value="1"/>
</dbReference>
<dbReference type="Pfam" id="PF02321">
    <property type="entry name" value="OEP"/>
    <property type="match status" value="1"/>
</dbReference>
<dbReference type="STRING" id="702114.A1355_01330"/>
<organism evidence="3 4">
    <name type="scientific">Methylomonas koyamae</name>
    <dbReference type="NCBI Taxonomy" id="702114"/>
    <lineage>
        <taxon>Bacteria</taxon>
        <taxon>Pseudomonadati</taxon>
        <taxon>Pseudomonadota</taxon>
        <taxon>Gammaproteobacteria</taxon>
        <taxon>Methylococcales</taxon>
        <taxon>Methylococcaceae</taxon>
        <taxon>Methylomonas</taxon>
    </lineage>
</organism>
<dbReference type="GO" id="GO:0015562">
    <property type="term" value="F:efflux transmembrane transporter activity"/>
    <property type="evidence" value="ECO:0007669"/>
    <property type="project" value="InterPro"/>
</dbReference>
<feature type="compositionally biased region" description="Basic and acidic residues" evidence="2">
    <location>
        <begin position="85"/>
        <end position="96"/>
    </location>
</feature>
<accession>A0A177PAA9</accession>
<keyword evidence="4" id="KW-1185">Reference proteome</keyword>
<evidence type="ECO:0000313" key="4">
    <source>
        <dbReference type="Proteomes" id="UP000077628"/>
    </source>
</evidence>
<dbReference type="Proteomes" id="UP000077628">
    <property type="component" value="Unassembled WGS sequence"/>
</dbReference>
<reference evidence="4" key="1">
    <citation type="submission" date="2016-03" db="EMBL/GenBank/DDBJ databases">
        <authorList>
            <person name="Heylen K."/>
            <person name="De Vos P."/>
            <person name="Vekeman B."/>
        </authorList>
    </citation>
    <scope>NUCLEOTIDE SEQUENCE [LARGE SCALE GENOMIC DNA]</scope>
    <source>
        <strain evidence="4">R-45383</strain>
    </source>
</reference>